<dbReference type="VEuPathDB" id="FungiDB:VP01_742g1"/>
<dbReference type="AlphaFoldDB" id="A0A0L6UEM8"/>
<proteinExistence type="predicted"/>
<evidence type="ECO:0000256" key="1">
    <source>
        <dbReference type="SAM" id="Phobius"/>
    </source>
</evidence>
<feature type="chain" id="PRO_5005567882" evidence="2">
    <location>
        <begin position="24"/>
        <end position="436"/>
    </location>
</feature>
<dbReference type="EMBL" id="LAVV01012861">
    <property type="protein sequence ID" value="KNZ46250.1"/>
    <property type="molecule type" value="Genomic_DNA"/>
</dbReference>
<dbReference type="Proteomes" id="UP000037035">
    <property type="component" value="Unassembled WGS sequence"/>
</dbReference>
<dbReference type="OrthoDB" id="3243429at2759"/>
<feature type="transmembrane region" description="Helical" evidence="1">
    <location>
        <begin position="108"/>
        <end position="128"/>
    </location>
</feature>
<reference evidence="3 4" key="1">
    <citation type="submission" date="2015-08" db="EMBL/GenBank/DDBJ databases">
        <title>Next Generation Sequencing and Analysis of the Genome of Puccinia sorghi L Schw, the Causal Agent of Maize Common Rust.</title>
        <authorList>
            <person name="Rochi L."/>
            <person name="Burguener G."/>
            <person name="Darino M."/>
            <person name="Turjanski A."/>
            <person name="Kreff E."/>
            <person name="Dieguez M.J."/>
            <person name="Sacco F."/>
        </authorList>
    </citation>
    <scope>NUCLEOTIDE SEQUENCE [LARGE SCALE GENOMIC DNA]</scope>
    <source>
        <strain evidence="3 4">RO10H11247</strain>
    </source>
</reference>
<evidence type="ECO:0000256" key="2">
    <source>
        <dbReference type="SAM" id="SignalP"/>
    </source>
</evidence>
<gene>
    <name evidence="3" type="ORF">VP01_742g1</name>
</gene>
<organism evidence="3 4">
    <name type="scientific">Puccinia sorghi</name>
    <dbReference type="NCBI Taxonomy" id="27349"/>
    <lineage>
        <taxon>Eukaryota</taxon>
        <taxon>Fungi</taxon>
        <taxon>Dikarya</taxon>
        <taxon>Basidiomycota</taxon>
        <taxon>Pucciniomycotina</taxon>
        <taxon>Pucciniomycetes</taxon>
        <taxon>Pucciniales</taxon>
        <taxon>Pucciniaceae</taxon>
        <taxon>Puccinia</taxon>
    </lineage>
</organism>
<keyword evidence="1" id="KW-0472">Membrane</keyword>
<name>A0A0L6UEM8_9BASI</name>
<protein>
    <submittedName>
        <fullName evidence="3">Putative signal peptide protein</fullName>
    </submittedName>
</protein>
<feature type="signal peptide" evidence="2">
    <location>
        <begin position="1"/>
        <end position="23"/>
    </location>
</feature>
<keyword evidence="1" id="KW-0812">Transmembrane</keyword>
<keyword evidence="2" id="KW-0732">Signal</keyword>
<evidence type="ECO:0000313" key="4">
    <source>
        <dbReference type="Proteomes" id="UP000037035"/>
    </source>
</evidence>
<comment type="caution">
    <text evidence="3">The sequence shown here is derived from an EMBL/GenBank/DDBJ whole genome shotgun (WGS) entry which is preliminary data.</text>
</comment>
<sequence length="436" mass="49768">MMTIIQLLIIGVWLKALLPKIWNIQIHASNHLIDNQELKEQLVMSDEEFGEKVSTQHLIDNKGLDDKVKKFACFSPVTGSVGFILPAHLHTGLLCEFSLILNSISVSLSFPFIISCHFCLNILSLYILNLKLNITNQKSTLSTQPSNPQTSDQSSSPFLPGEIHTKTLLSSVNLFMIQHWLLSTLSSFDCLFSNIFLLSVCWLLFQESILKITDSLVAALVQIFFINFFGKKKLMIIIFLPTILRVNNLMVKFIFPQKKIFQHFCYSAWLSDRIAMNLGHFNFFSPHSQWRLITLNQKYIKPFFLNYHELSVNTGRGGSHLTKSCVPHNILNFLNFCFLEYSINVMEFLEENEDIIGSLHSTIYLLLKPRFTKPKCSVLKFGQREINRNRLQVLFLAFVAVGPSCCCSSFLESIEGGCCHIFIGVAMSVFKMKKVI</sequence>
<keyword evidence="4" id="KW-1185">Reference proteome</keyword>
<accession>A0A0L6UEM8</accession>
<evidence type="ECO:0000313" key="3">
    <source>
        <dbReference type="EMBL" id="KNZ46250.1"/>
    </source>
</evidence>
<feature type="transmembrane region" description="Helical" evidence="1">
    <location>
        <begin position="180"/>
        <end position="205"/>
    </location>
</feature>
<keyword evidence="1" id="KW-1133">Transmembrane helix</keyword>